<proteinExistence type="predicted"/>
<sequence length="127" mass="14947">MTTLVIGFRSHYYKEMHYRLAIVTKCTIKLDQKTYFCVKRRAKYIGPALLKLYDYKRTDKKDGWMLTWYHETGDRVAACIQPEQKCGRVDRRPIKIGRRSSRAQSLTRVAEKPRRVSCRSSNGFSCC</sequence>
<dbReference type="Proteomes" id="UP000299102">
    <property type="component" value="Unassembled WGS sequence"/>
</dbReference>
<organism evidence="1 2">
    <name type="scientific">Eumeta variegata</name>
    <name type="common">Bagworm moth</name>
    <name type="synonym">Eumeta japonica</name>
    <dbReference type="NCBI Taxonomy" id="151549"/>
    <lineage>
        <taxon>Eukaryota</taxon>
        <taxon>Metazoa</taxon>
        <taxon>Ecdysozoa</taxon>
        <taxon>Arthropoda</taxon>
        <taxon>Hexapoda</taxon>
        <taxon>Insecta</taxon>
        <taxon>Pterygota</taxon>
        <taxon>Neoptera</taxon>
        <taxon>Endopterygota</taxon>
        <taxon>Lepidoptera</taxon>
        <taxon>Glossata</taxon>
        <taxon>Ditrysia</taxon>
        <taxon>Tineoidea</taxon>
        <taxon>Psychidae</taxon>
        <taxon>Oiketicinae</taxon>
        <taxon>Eumeta</taxon>
    </lineage>
</organism>
<name>A0A4C1YW54_EUMVA</name>
<protein>
    <submittedName>
        <fullName evidence="1">Uncharacterized protein</fullName>
    </submittedName>
</protein>
<dbReference type="AlphaFoldDB" id="A0A4C1YW54"/>
<accession>A0A4C1YW54</accession>
<gene>
    <name evidence="1" type="ORF">EVAR_80627_1</name>
</gene>
<dbReference type="EMBL" id="BGZK01001377">
    <property type="protein sequence ID" value="GBP78617.1"/>
    <property type="molecule type" value="Genomic_DNA"/>
</dbReference>
<reference evidence="1 2" key="1">
    <citation type="journal article" date="2019" name="Commun. Biol.">
        <title>The bagworm genome reveals a unique fibroin gene that provides high tensile strength.</title>
        <authorList>
            <person name="Kono N."/>
            <person name="Nakamura H."/>
            <person name="Ohtoshi R."/>
            <person name="Tomita M."/>
            <person name="Numata K."/>
            <person name="Arakawa K."/>
        </authorList>
    </citation>
    <scope>NUCLEOTIDE SEQUENCE [LARGE SCALE GENOMIC DNA]</scope>
</reference>
<evidence type="ECO:0000313" key="2">
    <source>
        <dbReference type="Proteomes" id="UP000299102"/>
    </source>
</evidence>
<comment type="caution">
    <text evidence="1">The sequence shown here is derived from an EMBL/GenBank/DDBJ whole genome shotgun (WGS) entry which is preliminary data.</text>
</comment>
<evidence type="ECO:0000313" key="1">
    <source>
        <dbReference type="EMBL" id="GBP78617.1"/>
    </source>
</evidence>
<keyword evidence="2" id="KW-1185">Reference proteome</keyword>